<protein>
    <submittedName>
        <fullName evidence="1">Uncharacterized protein</fullName>
    </submittedName>
</protein>
<evidence type="ECO:0000313" key="1">
    <source>
        <dbReference type="EMBL" id="TWB42753.1"/>
    </source>
</evidence>
<dbReference type="EMBL" id="VITR01000006">
    <property type="protein sequence ID" value="TWB42753.1"/>
    <property type="molecule type" value="Genomic_DNA"/>
</dbReference>
<dbReference type="RefSeq" id="WP_145732618.1">
    <property type="nucleotide sequence ID" value="NZ_VITR01000006.1"/>
</dbReference>
<dbReference type="AlphaFoldDB" id="A0A560H8U5"/>
<proteinExistence type="predicted"/>
<organism evidence="1 2">
    <name type="scientific">Nitrospirillum amazonense</name>
    <dbReference type="NCBI Taxonomy" id="28077"/>
    <lineage>
        <taxon>Bacteria</taxon>
        <taxon>Pseudomonadati</taxon>
        <taxon>Pseudomonadota</taxon>
        <taxon>Alphaproteobacteria</taxon>
        <taxon>Rhodospirillales</taxon>
        <taxon>Azospirillaceae</taxon>
        <taxon>Nitrospirillum</taxon>
    </lineage>
</organism>
<comment type="caution">
    <text evidence="1">The sequence shown here is derived from an EMBL/GenBank/DDBJ whole genome shotgun (WGS) entry which is preliminary data.</text>
</comment>
<name>A0A560H8U5_9PROT</name>
<evidence type="ECO:0000313" key="2">
    <source>
        <dbReference type="Proteomes" id="UP000315751"/>
    </source>
</evidence>
<reference evidence="1 2" key="1">
    <citation type="submission" date="2019-06" db="EMBL/GenBank/DDBJ databases">
        <title>Genomic Encyclopedia of Type Strains, Phase IV (KMG-V): Genome sequencing to study the core and pangenomes of soil and plant-associated prokaryotes.</title>
        <authorList>
            <person name="Whitman W."/>
        </authorList>
    </citation>
    <scope>NUCLEOTIDE SEQUENCE [LARGE SCALE GENOMIC DNA]</scope>
    <source>
        <strain evidence="1 2">BR 11622</strain>
    </source>
</reference>
<keyword evidence="2" id="KW-1185">Reference proteome</keyword>
<dbReference type="Proteomes" id="UP000315751">
    <property type="component" value="Unassembled WGS sequence"/>
</dbReference>
<sequence>MSPAKKNPLKLNPLQLKTLTLLQVLAGIEGVGQPVVEGGVLVDRFPHAHGNHFHLGPYTVMSADATGLSNPAAWVALERKGLIKSQFPNAAIITEEGLAYDTGIRDQILHGSDH</sequence>
<dbReference type="OrthoDB" id="8479800at2"/>
<accession>A0A560H8U5</accession>
<gene>
    <name evidence="1" type="ORF">FBZ90_106355</name>
</gene>